<gene>
    <name evidence="2" type="ORF">SAMN05216554_4135</name>
</gene>
<dbReference type="InterPro" id="IPR041657">
    <property type="entry name" value="HTH_17"/>
</dbReference>
<sequence>MTHPPPADEEDAYWASYPPTLTTAQLAKILSVGRVTVFTRLSSGIIPAYRIERSWVVFRDEVRSWLATTNSRSPQTPASPVDVLQGLDDELTYRDLMILFAKSKPTIYRWMESGVIPAFHVGSRWVVQKSQLRQALRGYSNQTTAFSE</sequence>
<dbReference type="Proteomes" id="UP000198891">
    <property type="component" value="Unassembled WGS sequence"/>
</dbReference>
<protein>
    <submittedName>
        <fullName evidence="2">DNA binding domain-containing protein, excisionase family</fullName>
    </submittedName>
</protein>
<accession>A0A1H3TE36</accession>
<dbReference type="AlphaFoldDB" id="A0A1H3TE36"/>
<evidence type="ECO:0000313" key="3">
    <source>
        <dbReference type="Proteomes" id="UP000198891"/>
    </source>
</evidence>
<feature type="domain" description="Helix-turn-helix" evidence="1">
    <location>
        <begin position="21"/>
        <end position="67"/>
    </location>
</feature>
<evidence type="ECO:0000259" key="1">
    <source>
        <dbReference type="Pfam" id="PF12728"/>
    </source>
</evidence>
<proteinExistence type="predicted"/>
<dbReference type="EMBL" id="FNPZ01000005">
    <property type="protein sequence ID" value="SDZ48532.1"/>
    <property type="molecule type" value="Genomic_DNA"/>
</dbReference>
<name>A0A1H3TE36_9MICO</name>
<dbReference type="Pfam" id="PF12728">
    <property type="entry name" value="HTH_17"/>
    <property type="match status" value="2"/>
</dbReference>
<reference evidence="2 3" key="1">
    <citation type="submission" date="2016-10" db="EMBL/GenBank/DDBJ databases">
        <authorList>
            <person name="de Groot N.N."/>
        </authorList>
    </citation>
    <scope>NUCLEOTIDE SEQUENCE [LARGE SCALE GENOMIC DNA]</scope>
    <source>
        <strain evidence="2 3">CGMCC 4.3491</strain>
    </source>
</reference>
<dbReference type="STRING" id="381665.SAMN05216554_4135"/>
<feature type="domain" description="Helix-turn-helix" evidence="1">
    <location>
        <begin position="102"/>
        <end position="137"/>
    </location>
</feature>
<keyword evidence="3" id="KW-1185">Reference proteome</keyword>
<evidence type="ECO:0000313" key="2">
    <source>
        <dbReference type="EMBL" id="SDZ48532.1"/>
    </source>
</evidence>
<organism evidence="2 3">
    <name type="scientific">Herbiconiux ginsengi</name>
    <dbReference type="NCBI Taxonomy" id="381665"/>
    <lineage>
        <taxon>Bacteria</taxon>
        <taxon>Bacillati</taxon>
        <taxon>Actinomycetota</taxon>
        <taxon>Actinomycetes</taxon>
        <taxon>Micrococcales</taxon>
        <taxon>Microbacteriaceae</taxon>
        <taxon>Herbiconiux</taxon>
    </lineage>
</organism>